<evidence type="ECO:0000256" key="10">
    <source>
        <dbReference type="ARBA" id="ARBA00030353"/>
    </source>
</evidence>
<feature type="compositionally biased region" description="Polar residues" evidence="12">
    <location>
        <begin position="81"/>
        <end position="90"/>
    </location>
</feature>
<keyword evidence="3" id="KW-0597">Phosphoprotein</keyword>
<evidence type="ECO:0000256" key="1">
    <source>
        <dbReference type="ARBA" id="ARBA00004123"/>
    </source>
</evidence>
<evidence type="ECO:0000256" key="3">
    <source>
        <dbReference type="ARBA" id="ARBA00022553"/>
    </source>
</evidence>
<dbReference type="GO" id="GO:0005654">
    <property type="term" value="C:nucleoplasm"/>
    <property type="evidence" value="ECO:0007669"/>
    <property type="project" value="TreeGrafter"/>
</dbReference>
<evidence type="ECO:0000256" key="6">
    <source>
        <dbReference type="ARBA" id="ARBA00023163"/>
    </source>
</evidence>
<reference evidence="13" key="1">
    <citation type="submission" date="2009-04" db="EMBL/GenBank/DDBJ databases">
        <title>Rana catesbeiana ESTs and full-length cDNAs.</title>
        <authorList>
            <person name="Helbing C.C."/>
            <person name="Veldhoen N."/>
            <person name="Leong J."/>
            <person name="Koop B.F."/>
        </authorList>
    </citation>
    <scope>NUCLEOTIDE SEQUENCE</scope>
    <source>
        <tissue evidence="13">Mixed tissue</tissue>
    </source>
</reference>
<evidence type="ECO:0000256" key="9">
    <source>
        <dbReference type="ARBA" id="ARBA00025940"/>
    </source>
</evidence>
<protein>
    <recommendedName>
        <fullName evidence="2">TATA box-binding protein-associated factor RNA polymerase I subunit D</fullName>
    </recommendedName>
    <alternativeName>
        <fullName evidence="11">TATA box-binding protein-associated factor 1D</fullName>
    </alternativeName>
    <alternativeName>
        <fullName evidence="10">Transcription initiation factor SL1/TIF-IB subunit D</fullName>
    </alternativeName>
</protein>
<dbReference type="GO" id="GO:0003677">
    <property type="term" value="F:DNA binding"/>
    <property type="evidence" value="ECO:0007669"/>
    <property type="project" value="UniProtKB-KW"/>
</dbReference>
<dbReference type="InterPro" id="IPR027976">
    <property type="entry name" value="TAF1D"/>
</dbReference>
<organism evidence="13">
    <name type="scientific">Aquarana catesbeiana</name>
    <name type="common">American bullfrog</name>
    <name type="synonym">Rana catesbeiana</name>
    <dbReference type="NCBI Taxonomy" id="8400"/>
    <lineage>
        <taxon>Eukaryota</taxon>
        <taxon>Metazoa</taxon>
        <taxon>Chordata</taxon>
        <taxon>Craniata</taxon>
        <taxon>Vertebrata</taxon>
        <taxon>Euteleostomi</taxon>
        <taxon>Amphibia</taxon>
        <taxon>Batrachia</taxon>
        <taxon>Anura</taxon>
        <taxon>Neobatrachia</taxon>
        <taxon>Ranoidea</taxon>
        <taxon>Ranidae</taxon>
        <taxon>Aquarana</taxon>
    </lineage>
</organism>
<evidence type="ECO:0000256" key="8">
    <source>
        <dbReference type="ARBA" id="ARBA00025110"/>
    </source>
</evidence>
<dbReference type="EMBL" id="BT081906">
    <property type="protein sequence ID" value="ACO52037.1"/>
    <property type="molecule type" value="mRNA"/>
</dbReference>
<comment type="subcellular location">
    <subcellularLocation>
        <location evidence="1">Nucleus</location>
    </subcellularLocation>
</comment>
<dbReference type="Pfam" id="PF15333">
    <property type="entry name" value="TAF1D"/>
    <property type="match status" value="1"/>
</dbReference>
<proteinExistence type="evidence at transcript level"/>
<evidence type="ECO:0000256" key="4">
    <source>
        <dbReference type="ARBA" id="ARBA00023015"/>
    </source>
</evidence>
<evidence type="ECO:0000256" key="12">
    <source>
        <dbReference type="SAM" id="MobiDB-lite"/>
    </source>
</evidence>
<feature type="region of interest" description="Disordered" evidence="12">
    <location>
        <begin position="81"/>
        <end position="100"/>
    </location>
</feature>
<evidence type="ECO:0000256" key="7">
    <source>
        <dbReference type="ARBA" id="ARBA00023242"/>
    </source>
</evidence>
<feature type="region of interest" description="Disordered" evidence="12">
    <location>
        <begin position="1"/>
        <end position="23"/>
    </location>
</feature>
<comment type="function">
    <text evidence="8">Component of the transcription factor SL1/TIF-IB complex, which is involved in the assembly of the PIC (preinitiation complex) during RNA polymerase I-dependent transcription. The rate of PIC formation probably is primarily dependent on the rate of association of SL1/TIF-IB with the rDNA promoter. SL1/TIF-IB is involved in stabilization of nucleolar transcription factor 1/UBTF on rDNA. Formation of SL1/TIF-IB excludes the association of TBP with TFIID subunits.</text>
</comment>
<keyword evidence="5" id="KW-0238">DNA-binding</keyword>
<dbReference type="AlphaFoldDB" id="C1C4X7"/>
<evidence type="ECO:0000313" key="13">
    <source>
        <dbReference type="EMBL" id="ACO52037.1"/>
    </source>
</evidence>
<comment type="subunit">
    <text evidence="9">Component of the transcription factor SL1/TIF-IB complex, composed of TBP and at least TAF1A, TAF1B, TAF1C and TAF1D. Interacts with UBTF.</text>
</comment>
<dbReference type="GO" id="GO:0005668">
    <property type="term" value="C:RNA polymerase transcription factor SL1 complex"/>
    <property type="evidence" value="ECO:0007669"/>
    <property type="project" value="InterPro"/>
</dbReference>
<dbReference type="GO" id="GO:0006355">
    <property type="term" value="P:regulation of DNA-templated transcription"/>
    <property type="evidence" value="ECO:0007669"/>
    <property type="project" value="InterPro"/>
</dbReference>
<gene>
    <name evidence="13" type="primary">JOSD3</name>
</gene>
<keyword evidence="7" id="KW-0539">Nucleus</keyword>
<accession>C1C4X7</accession>
<dbReference type="PANTHER" id="PTHR14562:SF3">
    <property type="entry name" value="TATA BOX-BINDING PROTEIN-ASSOCIATED FACTOR RNA POLYMERASE I SUBUNIT D"/>
    <property type="match status" value="1"/>
</dbReference>
<evidence type="ECO:0000256" key="2">
    <source>
        <dbReference type="ARBA" id="ARBA00018992"/>
    </source>
</evidence>
<name>C1C4X7_AQUCT</name>
<feature type="compositionally biased region" description="Polar residues" evidence="12">
    <location>
        <begin position="9"/>
        <end position="23"/>
    </location>
</feature>
<evidence type="ECO:0000256" key="5">
    <source>
        <dbReference type="ARBA" id="ARBA00023125"/>
    </source>
</evidence>
<keyword evidence="6" id="KW-0804">Transcription</keyword>
<sequence>MDHFHAQHIQGNGSGSPNVDFPQSQELFSDQEHTEHDPDDDHAIRHEADISSQNDNSNLFEDQIVCTPTRTQLARRCKKLNSTPIQNTDSESSDYEPPPRKLTLKEIFDNHFRKKRKYKRKKKPKKRNLYLCSEKKQPRKVKKRKPVYSISASQRKSRLLHCGIRFPFASKKYLSLKLCFAYEQYVLGGFLNYVKNIKYENHLQKSLLDMSVGGELEEGSLEARKFKYLDDEEPLSPIFESGESDECETQYCDAKIVDTSSFILDCRIPSKEQWKI</sequence>
<evidence type="ECO:0000256" key="11">
    <source>
        <dbReference type="ARBA" id="ARBA00032499"/>
    </source>
</evidence>
<keyword evidence="4" id="KW-0805">Transcription regulation</keyword>
<dbReference type="PANTHER" id="PTHR14562">
    <property type="entry name" value="TATA BOX-BINDING PROTEIN ASSOCIATED FACTOR RNA POLYMERASE I SUBUNIT D"/>
    <property type="match status" value="1"/>
</dbReference>